<sequence length="106" mass="12053">MANFCCSIELEPRTLKQGQLNHAREMAADAAQKMEQREFSIFIRGLSEIEQIKENEIQLQDDSPQIDQSKKKDQITENPCQCSCSVVNNECPDNGMDFKEPVTAPF</sequence>
<name>A0AAV5KRI9_9ROSI</name>
<dbReference type="PANTHER" id="PTHR34808">
    <property type="entry name" value="EXPRESSED PROTEIN"/>
    <property type="match status" value="1"/>
</dbReference>
<evidence type="ECO:0000313" key="2">
    <source>
        <dbReference type="Proteomes" id="UP001054252"/>
    </source>
</evidence>
<protein>
    <submittedName>
        <fullName evidence="1">Uncharacterized protein</fullName>
    </submittedName>
</protein>
<reference evidence="1 2" key="1">
    <citation type="journal article" date="2021" name="Commun. Biol.">
        <title>The genome of Shorea leprosula (Dipterocarpaceae) highlights the ecological relevance of drought in aseasonal tropical rainforests.</title>
        <authorList>
            <person name="Ng K.K.S."/>
            <person name="Kobayashi M.J."/>
            <person name="Fawcett J.A."/>
            <person name="Hatakeyama M."/>
            <person name="Paape T."/>
            <person name="Ng C.H."/>
            <person name="Ang C.C."/>
            <person name="Tnah L.H."/>
            <person name="Lee C.T."/>
            <person name="Nishiyama T."/>
            <person name="Sese J."/>
            <person name="O'Brien M.J."/>
            <person name="Copetti D."/>
            <person name="Mohd Noor M.I."/>
            <person name="Ong R.C."/>
            <person name="Putra M."/>
            <person name="Sireger I.Z."/>
            <person name="Indrioko S."/>
            <person name="Kosugi Y."/>
            <person name="Izuno A."/>
            <person name="Isagi Y."/>
            <person name="Lee S.L."/>
            <person name="Shimizu K.K."/>
        </authorList>
    </citation>
    <scope>NUCLEOTIDE SEQUENCE [LARGE SCALE GENOMIC DNA]</scope>
    <source>
        <strain evidence="1">214</strain>
    </source>
</reference>
<gene>
    <name evidence="1" type="ORF">SLEP1_g36368</name>
</gene>
<dbReference type="AlphaFoldDB" id="A0AAV5KRI9"/>
<proteinExistence type="predicted"/>
<keyword evidence="2" id="KW-1185">Reference proteome</keyword>
<accession>A0AAV5KRI9</accession>
<dbReference type="PANTHER" id="PTHR34808:SF5">
    <property type="entry name" value="SMP DOMAIN-CONTAINING PROTEIN"/>
    <property type="match status" value="1"/>
</dbReference>
<dbReference type="EMBL" id="BPVZ01000074">
    <property type="protein sequence ID" value="GKV27166.1"/>
    <property type="molecule type" value="Genomic_DNA"/>
</dbReference>
<dbReference type="Proteomes" id="UP001054252">
    <property type="component" value="Unassembled WGS sequence"/>
</dbReference>
<evidence type="ECO:0000313" key="1">
    <source>
        <dbReference type="EMBL" id="GKV27166.1"/>
    </source>
</evidence>
<comment type="caution">
    <text evidence="1">The sequence shown here is derived from an EMBL/GenBank/DDBJ whole genome shotgun (WGS) entry which is preliminary data.</text>
</comment>
<organism evidence="1 2">
    <name type="scientific">Rubroshorea leprosula</name>
    <dbReference type="NCBI Taxonomy" id="152421"/>
    <lineage>
        <taxon>Eukaryota</taxon>
        <taxon>Viridiplantae</taxon>
        <taxon>Streptophyta</taxon>
        <taxon>Embryophyta</taxon>
        <taxon>Tracheophyta</taxon>
        <taxon>Spermatophyta</taxon>
        <taxon>Magnoliopsida</taxon>
        <taxon>eudicotyledons</taxon>
        <taxon>Gunneridae</taxon>
        <taxon>Pentapetalae</taxon>
        <taxon>rosids</taxon>
        <taxon>malvids</taxon>
        <taxon>Malvales</taxon>
        <taxon>Dipterocarpaceae</taxon>
        <taxon>Rubroshorea</taxon>
    </lineage>
</organism>